<proteinExistence type="predicted"/>
<comment type="caution">
    <text evidence="1">The sequence shown here is derived from an EMBL/GenBank/DDBJ whole genome shotgun (WGS) entry which is preliminary data.</text>
</comment>
<sequence>MGQVYTLYKSKKRERADRRRRQREQLEKAAECIVRLHEEHQRLSEMLQDSYVYYPDLRPEPENYIKCSGTNEMREEVEALEKKLFLEEIALDVTDERCHLLDRNLRQGSIAIKKVLLQQNEVNLQYECLSGQNNLAALKLKHEACQFGLYQKANPIEKWTTRSLPNVYFTSF</sequence>
<dbReference type="EMBL" id="CALNXK010000006">
    <property type="protein sequence ID" value="CAH3037894.1"/>
    <property type="molecule type" value="Genomic_DNA"/>
</dbReference>
<organism evidence="1 2">
    <name type="scientific">Porites lobata</name>
    <dbReference type="NCBI Taxonomy" id="104759"/>
    <lineage>
        <taxon>Eukaryota</taxon>
        <taxon>Metazoa</taxon>
        <taxon>Cnidaria</taxon>
        <taxon>Anthozoa</taxon>
        <taxon>Hexacorallia</taxon>
        <taxon>Scleractinia</taxon>
        <taxon>Fungiina</taxon>
        <taxon>Poritidae</taxon>
        <taxon>Porites</taxon>
    </lineage>
</organism>
<protein>
    <submittedName>
        <fullName evidence="1">Uncharacterized protein</fullName>
    </submittedName>
</protein>
<accession>A0ABN8MZ66</accession>
<evidence type="ECO:0000313" key="1">
    <source>
        <dbReference type="EMBL" id="CAH3037894.1"/>
    </source>
</evidence>
<reference evidence="1 2" key="1">
    <citation type="submission" date="2022-05" db="EMBL/GenBank/DDBJ databases">
        <authorList>
            <consortium name="Genoscope - CEA"/>
            <person name="William W."/>
        </authorList>
    </citation>
    <scope>NUCLEOTIDE SEQUENCE [LARGE SCALE GENOMIC DNA]</scope>
</reference>
<gene>
    <name evidence="1" type="ORF">PLOB_00039523</name>
</gene>
<keyword evidence="2" id="KW-1185">Reference proteome</keyword>
<evidence type="ECO:0000313" key="2">
    <source>
        <dbReference type="Proteomes" id="UP001159405"/>
    </source>
</evidence>
<name>A0ABN8MZ66_9CNID</name>
<dbReference type="Proteomes" id="UP001159405">
    <property type="component" value="Unassembled WGS sequence"/>
</dbReference>